<gene>
    <name evidence="1" type="ORF">OUZ56_030731</name>
</gene>
<accession>A0ABQ9ZTF7</accession>
<name>A0ABQ9ZTF7_9CRUS</name>
<dbReference type="EMBL" id="JAOYFB010000005">
    <property type="protein sequence ID" value="KAK4015759.1"/>
    <property type="molecule type" value="Genomic_DNA"/>
</dbReference>
<evidence type="ECO:0000313" key="2">
    <source>
        <dbReference type="Proteomes" id="UP001234178"/>
    </source>
</evidence>
<protein>
    <submittedName>
        <fullName evidence="1">Uncharacterized protein</fullName>
    </submittedName>
</protein>
<dbReference type="Proteomes" id="UP001234178">
    <property type="component" value="Unassembled WGS sequence"/>
</dbReference>
<keyword evidence="2" id="KW-1185">Reference proteome</keyword>
<organism evidence="1 2">
    <name type="scientific">Daphnia magna</name>
    <dbReference type="NCBI Taxonomy" id="35525"/>
    <lineage>
        <taxon>Eukaryota</taxon>
        <taxon>Metazoa</taxon>
        <taxon>Ecdysozoa</taxon>
        <taxon>Arthropoda</taxon>
        <taxon>Crustacea</taxon>
        <taxon>Branchiopoda</taxon>
        <taxon>Diplostraca</taxon>
        <taxon>Cladocera</taxon>
        <taxon>Anomopoda</taxon>
        <taxon>Daphniidae</taxon>
        <taxon>Daphnia</taxon>
    </lineage>
</organism>
<evidence type="ECO:0000313" key="1">
    <source>
        <dbReference type="EMBL" id="KAK4015759.1"/>
    </source>
</evidence>
<sequence>MNTFRVCLERKERRAVVVGLGGAQLFRIRGFKISSVDYVISIYGDSDFEGEKKNKCLVFNSLLLSLPLCTGPKSWRIFIQHLWAMREFDGGRRRGYDADFFFVSLLRPGWQLVGIKAVVMTMTVTIGGIEPHLNSCEWNS</sequence>
<comment type="caution">
    <text evidence="1">The sequence shown here is derived from an EMBL/GenBank/DDBJ whole genome shotgun (WGS) entry which is preliminary data.</text>
</comment>
<reference evidence="1 2" key="1">
    <citation type="journal article" date="2023" name="Nucleic Acids Res.">
        <title>The hologenome of Daphnia magna reveals possible DNA methylation and microbiome-mediated evolution of the host genome.</title>
        <authorList>
            <person name="Chaturvedi A."/>
            <person name="Li X."/>
            <person name="Dhandapani V."/>
            <person name="Marshall H."/>
            <person name="Kissane S."/>
            <person name="Cuenca-Cambronero M."/>
            <person name="Asole G."/>
            <person name="Calvet F."/>
            <person name="Ruiz-Romero M."/>
            <person name="Marangio P."/>
            <person name="Guigo R."/>
            <person name="Rago D."/>
            <person name="Mirbahai L."/>
            <person name="Eastwood N."/>
            <person name="Colbourne J.K."/>
            <person name="Zhou J."/>
            <person name="Mallon E."/>
            <person name="Orsini L."/>
        </authorList>
    </citation>
    <scope>NUCLEOTIDE SEQUENCE [LARGE SCALE GENOMIC DNA]</scope>
    <source>
        <strain evidence="1">LRV0_1</strain>
    </source>
</reference>
<proteinExistence type="predicted"/>